<proteinExistence type="predicted"/>
<name>L7W9U3_NONDD</name>
<dbReference type="AlphaFoldDB" id="L7W9U3"/>
<dbReference type="HOGENOM" id="CLU_3293248_0_0_10"/>
<evidence type="ECO:0000313" key="1">
    <source>
        <dbReference type="EMBL" id="AGC78450.1"/>
    </source>
</evidence>
<dbReference type="Proteomes" id="UP000011173">
    <property type="component" value="Chromosome"/>
</dbReference>
<protein>
    <submittedName>
        <fullName evidence="1">Uncharacterized protein</fullName>
    </submittedName>
</protein>
<sequence length="40" mass="4699">MGLISLKEKRLERMKTMLSIQLHHISGLSYAQLSYMKFSQ</sequence>
<accession>L7W9U3</accession>
<dbReference type="KEGG" id="ndo:DDD_3323"/>
<organism evidence="1 2">
    <name type="scientific">Nonlabens dokdonensis (strain DSM 17205 / KCTC 12402 / DSW-6)</name>
    <name type="common">Donghaeana dokdonensis</name>
    <dbReference type="NCBI Taxonomy" id="592029"/>
    <lineage>
        <taxon>Bacteria</taxon>
        <taxon>Pseudomonadati</taxon>
        <taxon>Bacteroidota</taxon>
        <taxon>Flavobacteriia</taxon>
        <taxon>Flavobacteriales</taxon>
        <taxon>Flavobacteriaceae</taxon>
        <taxon>Nonlabens</taxon>
    </lineage>
</organism>
<evidence type="ECO:0000313" key="2">
    <source>
        <dbReference type="Proteomes" id="UP000011173"/>
    </source>
</evidence>
<gene>
    <name evidence="1" type="ordered locus">DDD_3323</name>
</gene>
<reference evidence="1 2" key="1">
    <citation type="journal article" date="2013" name="Genome Biol. Evol.">
        <title>Genomic makeup of the marine flavobacterium Nonlabens (Donghaeana) dokdonensis DSW-6 and identification of a novel class of rhodopsins.</title>
        <authorList>
            <person name="Kwon S.K."/>
            <person name="Kim B.K."/>
            <person name="Song J.Y."/>
            <person name="Kwak M.J."/>
            <person name="Lee C.H."/>
            <person name="Yoon J.H."/>
            <person name="Oh T.K."/>
            <person name="Kim J.F."/>
        </authorList>
    </citation>
    <scope>NUCLEOTIDE SEQUENCE [LARGE SCALE GENOMIC DNA]</scope>
    <source>
        <strain evidence="2">DSM 17205 / KCTC 12402 / DSW-6</strain>
    </source>
</reference>
<dbReference type="PATRIC" id="fig|592029.3.peg.3297"/>
<dbReference type="EMBL" id="CP001397">
    <property type="protein sequence ID" value="AGC78450.1"/>
    <property type="molecule type" value="Genomic_DNA"/>
</dbReference>